<feature type="compositionally biased region" description="Basic and acidic residues" evidence="5">
    <location>
        <begin position="546"/>
        <end position="557"/>
    </location>
</feature>
<feature type="region of interest" description="Disordered" evidence="5">
    <location>
        <begin position="520"/>
        <end position="580"/>
    </location>
</feature>
<protein>
    <submittedName>
        <fullName evidence="6">Uncharacterized protein</fullName>
    </submittedName>
</protein>
<sequence length="622" mass="70487">MAAAAEVQFAQRLASNEKRFRDRAVRKLRCYLSARSQRLSGGFSQDELLKIWKGIFYCMWMQDKPLLQEELANTISQLIHAFKNLDAKFLFMETFFQTMNREWNGIDRLRLDKFYLLIRLMLRQFLEELKIMNWDDSVVNRFLSCVMTEVLKPTSNTEASGVRFHFVDIYLQELAKVGAHQLTADQNLNFIDPFCRIAAKTKDRVLFHVVSQGIFEMIVDHAPFAIEDLVEELQGSENEELNSSDVEEDLTQKINGSTSENAEGLLLDGQGEKANPSQHDDDIGPVLQFNYEALADRLFQLSSKGSTPAPNRKRLYRLVKKFRDLAEGIFPQDDFPEDLSTDEEDEDSWRRKKKRKHRMERLEEKLGGVDKKKSVKGQKRKKKSSNQKLLSIGKRTDEPIVEDGSEGSNPTEQKPAQKRKKRSRTTKMKQRWLSDAGSGDVLEGKGQPQENGCSDQLNPALLGVPSLTSDVNSVTPTAKLKRRRKIHSDSNGSSLAEDSVPTEPVVGKKVKKLLVKLKRLQTKKQAAGGDQLSINQATGKRKRKGKELPEGTSDSKKLKVKNSGDAGPCENKTSATTAPEEFVKFESTPIPKPIFFKKAKSAEPVSKQQCNMNSKEQIKVFL</sequence>
<comment type="caution">
    <text evidence="6">The sequence shown here is derived from an EMBL/GenBank/DDBJ whole genome shotgun (WGS) entry which is preliminary data.</text>
</comment>
<feature type="compositionally biased region" description="Polar residues" evidence="5">
    <location>
        <begin position="466"/>
        <end position="476"/>
    </location>
</feature>
<evidence type="ECO:0000256" key="1">
    <source>
        <dbReference type="ARBA" id="ARBA00004123"/>
    </source>
</evidence>
<dbReference type="STRING" id="137246.A0A401RH11"/>
<keyword evidence="4" id="KW-0539">Nucleus</keyword>
<gene>
    <name evidence="6" type="ORF">chiPu_0017550</name>
</gene>
<feature type="compositionally biased region" description="Basic residues" evidence="5">
    <location>
        <begin position="373"/>
        <end position="385"/>
    </location>
</feature>
<dbReference type="Pfam" id="PF05997">
    <property type="entry name" value="Nop52"/>
    <property type="match status" value="1"/>
</dbReference>
<proteinExistence type="inferred from homology"/>
<keyword evidence="3" id="KW-0698">rRNA processing</keyword>
<feature type="compositionally biased region" description="Basic and acidic residues" evidence="5">
    <location>
        <begin position="360"/>
        <end position="372"/>
    </location>
</feature>
<evidence type="ECO:0000313" key="6">
    <source>
        <dbReference type="EMBL" id="GCC17421.1"/>
    </source>
</evidence>
<dbReference type="AlphaFoldDB" id="A0A401RH11"/>
<dbReference type="InterPro" id="IPR010301">
    <property type="entry name" value="RRP1"/>
</dbReference>
<feature type="compositionally biased region" description="Basic residues" evidence="5">
    <location>
        <begin position="350"/>
        <end position="359"/>
    </location>
</feature>
<reference evidence="6 7" key="1">
    <citation type="journal article" date="2018" name="Nat. Ecol. Evol.">
        <title>Shark genomes provide insights into elasmobranch evolution and the origin of vertebrates.</title>
        <authorList>
            <person name="Hara Y"/>
            <person name="Yamaguchi K"/>
            <person name="Onimaru K"/>
            <person name="Kadota M"/>
            <person name="Koyanagi M"/>
            <person name="Keeley SD"/>
            <person name="Tatsumi K"/>
            <person name="Tanaka K"/>
            <person name="Motone F"/>
            <person name="Kageyama Y"/>
            <person name="Nozu R"/>
            <person name="Adachi N"/>
            <person name="Nishimura O"/>
            <person name="Nakagawa R"/>
            <person name="Tanegashima C"/>
            <person name="Kiyatake I"/>
            <person name="Matsumoto R"/>
            <person name="Murakumo K"/>
            <person name="Nishida K"/>
            <person name="Terakita A"/>
            <person name="Kuratani S"/>
            <person name="Sato K"/>
            <person name="Hyodo S Kuraku.S."/>
        </authorList>
    </citation>
    <scope>NUCLEOTIDE SEQUENCE [LARGE SCALE GENOMIC DNA]</scope>
</reference>
<dbReference type="GO" id="GO:0006364">
    <property type="term" value="P:rRNA processing"/>
    <property type="evidence" value="ECO:0007669"/>
    <property type="project" value="UniProtKB-KW"/>
</dbReference>
<accession>A0A401RH11</accession>
<dbReference type="OrthoDB" id="2019504at2759"/>
<dbReference type="Proteomes" id="UP000287033">
    <property type="component" value="Unassembled WGS sequence"/>
</dbReference>
<comment type="subcellular location">
    <subcellularLocation>
        <location evidence="1">Nucleus</location>
    </subcellularLocation>
</comment>
<evidence type="ECO:0000256" key="4">
    <source>
        <dbReference type="ARBA" id="ARBA00023242"/>
    </source>
</evidence>
<dbReference type="PANTHER" id="PTHR13026">
    <property type="entry name" value="NNP-1 PROTEIN NOVEL NUCLEAR PROTEIN 1 NOP52"/>
    <property type="match status" value="1"/>
</dbReference>
<evidence type="ECO:0000256" key="5">
    <source>
        <dbReference type="SAM" id="MobiDB-lite"/>
    </source>
</evidence>
<dbReference type="OMA" id="CVNDMQS"/>
<evidence type="ECO:0000256" key="3">
    <source>
        <dbReference type="ARBA" id="ARBA00022552"/>
    </source>
</evidence>
<organism evidence="6 7">
    <name type="scientific">Chiloscyllium punctatum</name>
    <name type="common">Brownbanded bambooshark</name>
    <name type="synonym">Hemiscyllium punctatum</name>
    <dbReference type="NCBI Taxonomy" id="137246"/>
    <lineage>
        <taxon>Eukaryota</taxon>
        <taxon>Metazoa</taxon>
        <taxon>Chordata</taxon>
        <taxon>Craniata</taxon>
        <taxon>Vertebrata</taxon>
        <taxon>Chondrichthyes</taxon>
        <taxon>Elasmobranchii</taxon>
        <taxon>Galeomorphii</taxon>
        <taxon>Galeoidea</taxon>
        <taxon>Orectolobiformes</taxon>
        <taxon>Hemiscylliidae</taxon>
        <taxon>Chiloscyllium</taxon>
    </lineage>
</organism>
<evidence type="ECO:0000313" key="7">
    <source>
        <dbReference type="Proteomes" id="UP000287033"/>
    </source>
</evidence>
<comment type="similarity">
    <text evidence="2">Belongs to the RRP1 family.</text>
</comment>
<feature type="region of interest" description="Disordered" evidence="5">
    <location>
        <begin position="331"/>
        <end position="507"/>
    </location>
</feature>
<dbReference type="GO" id="GO:0030688">
    <property type="term" value="C:preribosome, small subunit precursor"/>
    <property type="evidence" value="ECO:0007669"/>
    <property type="project" value="InterPro"/>
</dbReference>
<feature type="compositionally biased region" description="Basic residues" evidence="5">
    <location>
        <begin position="416"/>
        <end position="430"/>
    </location>
</feature>
<name>A0A401RH11_CHIPU</name>
<evidence type="ECO:0000256" key="2">
    <source>
        <dbReference type="ARBA" id="ARBA00006374"/>
    </source>
</evidence>
<feature type="compositionally biased region" description="Acidic residues" evidence="5">
    <location>
        <begin position="334"/>
        <end position="347"/>
    </location>
</feature>
<feature type="compositionally biased region" description="Polar residues" evidence="5">
    <location>
        <begin position="448"/>
        <end position="457"/>
    </location>
</feature>
<dbReference type="GO" id="GO:0005634">
    <property type="term" value="C:nucleus"/>
    <property type="evidence" value="ECO:0007669"/>
    <property type="project" value="UniProtKB-SubCell"/>
</dbReference>
<dbReference type="EMBL" id="BEZZ01001312">
    <property type="protein sequence ID" value="GCC17421.1"/>
    <property type="molecule type" value="Genomic_DNA"/>
</dbReference>
<dbReference type="PANTHER" id="PTHR13026:SF0">
    <property type="entry name" value="RIBOSOMAL RNA PROCESSING 1B"/>
    <property type="match status" value="1"/>
</dbReference>
<keyword evidence="7" id="KW-1185">Reference proteome</keyword>